<feature type="compositionally biased region" description="Low complexity" evidence="6">
    <location>
        <begin position="86"/>
        <end position="97"/>
    </location>
</feature>
<dbReference type="PANTHER" id="PTHR43124">
    <property type="entry name" value="PURINE EFFLUX PUMP PBUE"/>
    <property type="match status" value="1"/>
</dbReference>
<dbReference type="EMBL" id="HBNR01089467">
    <property type="protein sequence ID" value="CAE4668085.1"/>
    <property type="molecule type" value="Transcribed_RNA"/>
</dbReference>
<feature type="compositionally biased region" description="Low complexity" evidence="6">
    <location>
        <begin position="112"/>
        <end position="124"/>
    </location>
</feature>
<accession>A0A7S4T7M0</accession>
<keyword evidence="2" id="KW-1003">Cell membrane</keyword>
<dbReference type="SUPFAM" id="SSF103473">
    <property type="entry name" value="MFS general substrate transporter"/>
    <property type="match status" value="1"/>
</dbReference>
<evidence type="ECO:0000256" key="6">
    <source>
        <dbReference type="SAM" id="MobiDB-lite"/>
    </source>
</evidence>
<feature type="compositionally biased region" description="Low complexity" evidence="6">
    <location>
        <begin position="623"/>
        <end position="637"/>
    </location>
</feature>
<feature type="transmembrane region" description="Helical" evidence="7">
    <location>
        <begin position="330"/>
        <end position="352"/>
    </location>
</feature>
<gene>
    <name evidence="10" type="ORF">AMON00008_LOCUS64181</name>
</gene>
<feature type="signal peptide" evidence="8">
    <location>
        <begin position="1"/>
        <end position="21"/>
    </location>
</feature>
<feature type="transmembrane region" description="Helical" evidence="7">
    <location>
        <begin position="571"/>
        <end position="591"/>
    </location>
</feature>
<keyword evidence="5 7" id="KW-0472">Membrane</keyword>
<protein>
    <recommendedName>
        <fullName evidence="9">Major facilitator superfamily (MFS) profile domain-containing protein</fullName>
    </recommendedName>
</protein>
<evidence type="ECO:0000313" key="10">
    <source>
        <dbReference type="EMBL" id="CAE4668085.1"/>
    </source>
</evidence>
<feature type="region of interest" description="Disordered" evidence="6">
    <location>
        <begin position="71"/>
        <end position="124"/>
    </location>
</feature>
<proteinExistence type="predicted"/>
<keyword evidence="4 7" id="KW-1133">Transmembrane helix</keyword>
<name>A0A7S4T7M0_9DINO</name>
<feature type="transmembrane region" description="Helical" evidence="7">
    <location>
        <begin position="441"/>
        <end position="461"/>
    </location>
</feature>
<feature type="transmembrane region" description="Helical" evidence="7">
    <location>
        <begin position="273"/>
        <end position="291"/>
    </location>
</feature>
<feature type="transmembrane region" description="Helical" evidence="7">
    <location>
        <begin position="473"/>
        <end position="495"/>
    </location>
</feature>
<evidence type="ECO:0000256" key="3">
    <source>
        <dbReference type="ARBA" id="ARBA00022692"/>
    </source>
</evidence>
<dbReference type="PANTHER" id="PTHR43124:SF3">
    <property type="entry name" value="CHLORAMPHENICOL EFFLUX PUMP RV0191"/>
    <property type="match status" value="1"/>
</dbReference>
<dbReference type="InterPro" id="IPR011701">
    <property type="entry name" value="MFS"/>
</dbReference>
<reference evidence="10" key="1">
    <citation type="submission" date="2021-01" db="EMBL/GenBank/DDBJ databases">
        <authorList>
            <person name="Corre E."/>
            <person name="Pelletier E."/>
            <person name="Niang G."/>
            <person name="Scheremetjew M."/>
            <person name="Finn R."/>
            <person name="Kale V."/>
            <person name="Holt S."/>
            <person name="Cochrane G."/>
            <person name="Meng A."/>
            <person name="Brown T."/>
            <person name="Cohen L."/>
        </authorList>
    </citation>
    <scope>NUCLEOTIDE SEQUENCE</scope>
    <source>
        <strain evidence="10">CCMP3105</strain>
    </source>
</reference>
<dbReference type="PROSITE" id="PS50850">
    <property type="entry name" value="MFS"/>
    <property type="match status" value="1"/>
</dbReference>
<evidence type="ECO:0000256" key="7">
    <source>
        <dbReference type="SAM" id="Phobius"/>
    </source>
</evidence>
<keyword evidence="3 7" id="KW-0812">Transmembrane</keyword>
<feature type="transmembrane region" description="Helical" evidence="7">
    <location>
        <begin position="507"/>
        <end position="524"/>
    </location>
</feature>
<feature type="domain" description="Major facilitator superfamily (MFS) profile" evidence="9">
    <location>
        <begin position="206"/>
        <end position="594"/>
    </location>
</feature>
<evidence type="ECO:0000256" key="5">
    <source>
        <dbReference type="ARBA" id="ARBA00023136"/>
    </source>
</evidence>
<feature type="chain" id="PRO_5030756740" description="Major facilitator superfamily (MFS) profile domain-containing protein" evidence="8">
    <location>
        <begin position="22"/>
        <end position="648"/>
    </location>
</feature>
<evidence type="ECO:0000259" key="9">
    <source>
        <dbReference type="PROSITE" id="PS50850"/>
    </source>
</evidence>
<comment type="subcellular location">
    <subcellularLocation>
        <location evidence="1">Cell membrane</location>
        <topology evidence="1">Multi-pass membrane protein</topology>
    </subcellularLocation>
</comment>
<organism evidence="10">
    <name type="scientific">Alexandrium monilatum</name>
    <dbReference type="NCBI Taxonomy" id="311494"/>
    <lineage>
        <taxon>Eukaryota</taxon>
        <taxon>Sar</taxon>
        <taxon>Alveolata</taxon>
        <taxon>Dinophyceae</taxon>
        <taxon>Gonyaulacales</taxon>
        <taxon>Pyrocystaceae</taxon>
        <taxon>Alexandrium</taxon>
    </lineage>
</organism>
<dbReference type="GO" id="GO:0022857">
    <property type="term" value="F:transmembrane transporter activity"/>
    <property type="evidence" value="ECO:0007669"/>
    <property type="project" value="InterPro"/>
</dbReference>
<dbReference type="InterPro" id="IPR036259">
    <property type="entry name" value="MFS_trans_sf"/>
</dbReference>
<feature type="transmembrane region" description="Helical" evidence="7">
    <location>
        <begin position="531"/>
        <end position="551"/>
    </location>
</feature>
<dbReference type="InterPro" id="IPR050189">
    <property type="entry name" value="MFS_Efflux_Transporters"/>
</dbReference>
<dbReference type="GO" id="GO:0005886">
    <property type="term" value="C:plasma membrane"/>
    <property type="evidence" value="ECO:0007669"/>
    <property type="project" value="UniProtKB-SubCell"/>
</dbReference>
<evidence type="ECO:0000256" key="1">
    <source>
        <dbReference type="ARBA" id="ARBA00004651"/>
    </source>
</evidence>
<dbReference type="Gene3D" id="1.20.1720.10">
    <property type="entry name" value="Multidrug resistance protein D"/>
    <property type="match status" value="1"/>
</dbReference>
<feature type="transmembrane region" description="Helical" evidence="7">
    <location>
        <begin position="358"/>
        <end position="380"/>
    </location>
</feature>
<sequence length="648" mass="68721">MQMKHVACLITWAVLFSASQGAILGNHEEVEFQQQCGKEAALAGDGMAEPQGQCGEEATQIMTSLLQSSLRIDPAGPEAGPGAGGASANAGAKDSSGPAADLSPEHGPGQTAAGPRPVGLAAAAASRSQRAWPVPWAFTAPNSAPPQPRRKWKEPEWFWTAGKYLVIVGFAILIGACASLALNGAHNLAGELQTSEGRAGINPWSTLYMVMLFTVWESISTDQYVPNINQMQVDLDASDEQISLSVLENSIVKGLAGLSIGALSDHIGRRRTILFFLGLMPISTLACGLAPNGQWFLAARFLQGVAEGGSVVVGGVIRDIFPGAEERGKAFATFSMVVMVVPLISPSIGGLLGTWIGWRAVFMLLAPGMLLSWLQMYFFLPETLIVNPDIRTSYWREVGRLLGDYQLMSLVVAIAAVYAPGSLMGSNLPLILQDLMGITPMQMALFLAVGSVLFCVGIAMSGTCGAKWGMLSLLRFGSAILLLPAALFIVCGTLLSHSVWALLTAQLLYQLVVGPFCMAADVLYMQPLAEVYALAEALKTLICVGLSPLLVSLPGTVLVANGHSAVRSYTLFSSFCIVASLAIAWVGFIWSPPDWAMRGQRQFEESLEAMPEIGKPMPRRIGGSEVSARRSSASGAVKPAAVLLEKKK</sequence>
<dbReference type="InterPro" id="IPR020846">
    <property type="entry name" value="MFS_dom"/>
</dbReference>
<evidence type="ECO:0000256" key="4">
    <source>
        <dbReference type="ARBA" id="ARBA00022989"/>
    </source>
</evidence>
<dbReference type="AlphaFoldDB" id="A0A7S4T7M0"/>
<keyword evidence="8" id="KW-0732">Signal</keyword>
<dbReference type="Pfam" id="PF07690">
    <property type="entry name" value="MFS_1"/>
    <property type="match status" value="1"/>
</dbReference>
<evidence type="ECO:0000256" key="8">
    <source>
        <dbReference type="SAM" id="SignalP"/>
    </source>
</evidence>
<feature type="transmembrane region" description="Helical" evidence="7">
    <location>
        <begin position="157"/>
        <end position="182"/>
    </location>
</feature>
<evidence type="ECO:0000256" key="2">
    <source>
        <dbReference type="ARBA" id="ARBA00022475"/>
    </source>
</evidence>
<feature type="region of interest" description="Disordered" evidence="6">
    <location>
        <begin position="614"/>
        <end position="638"/>
    </location>
</feature>
<feature type="transmembrane region" description="Helical" evidence="7">
    <location>
        <begin position="401"/>
        <end position="421"/>
    </location>
</feature>